<dbReference type="GO" id="GO:0008270">
    <property type="term" value="F:zinc ion binding"/>
    <property type="evidence" value="ECO:0007669"/>
    <property type="project" value="InterPro"/>
</dbReference>
<dbReference type="EMBL" id="NKUJ01000397">
    <property type="protein sequence ID" value="RMJ06661.1"/>
    <property type="molecule type" value="Genomic_DNA"/>
</dbReference>
<dbReference type="GO" id="GO:0000981">
    <property type="term" value="F:DNA-binding transcription factor activity, RNA polymerase II-specific"/>
    <property type="evidence" value="ECO:0007669"/>
    <property type="project" value="InterPro"/>
</dbReference>
<dbReference type="PROSITE" id="PS00463">
    <property type="entry name" value="ZN2_CY6_FUNGAL_1"/>
    <property type="match status" value="1"/>
</dbReference>
<dbReference type="Pfam" id="PF00172">
    <property type="entry name" value="Zn_clus"/>
    <property type="match status" value="1"/>
</dbReference>
<keyword evidence="1" id="KW-0539">Nucleus</keyword>
<accession>A0A3M2RMZ5</accession>
<reference evidence="3 4" key="1">
    <citation type="submission" date="2017-06" db="EMBL/GenBank/DDBJ databases">
        <title>Comparative genomic analysis of Ambrosia Fusariam Clade fungi.</title>
        <authorList>
            <person name="Stajich J.E."/>
            <person name="Carrillo J."/>
            <person name="Kijimoto T."/>
            <person name="Eskalen A."/>
            <person name="O'Donnell K."/>
            <person name="Kasson M."/>
        </authorList>
    </citation>
    <scope>NUCLEOTIDE SEQUENCE [LARGE SCALE GENOMIC DNA]</scope>
    <source>
        <strain evidence="3">UCR3666</strain>
    </source>
</reference>
<keyword evidence="4" id="KW-1185">Reference proteome</keyword>
<name>A0A3M2RMZ5_9HYPO</name>
<evidence type="ECO:0000256" key="1">
    <source>
        <dbReference type="ARBA" id="ARBA00023242"/>
    </source>
</evidence>
<organism evidence="3 4">
    <name type="scientific">Fusarium kuroshium</name>
    <dbReference type="NCBI Taxonomy" id="2010991"/>
    <lineage>
        <taxon>Eukaryota</taxon>
        <taxon>Fungi</taxon>
        <taxon>Dikarya</taxon>
        <taxon>Ascomycota</taxon>
        <taxon>Pezizomycotina</taxon>
        <taxon>Sordariomycetes</taxon>
        <taxon>Hypocreomycetidae</taxon>
        <taxon>Hypocreales</taxon>
        <taxon>Nectriaceae</taxon>
        <taxon>Fusarium</taxon>
        <taxon>Fusarium solani species complex</taxon>
    </lineage>
</organism>
<feature type="domain" description="Zn(2)-C6 fungal-type" evidence="2">
    <location>
        <begin position="13"/>
        <end position="44"/>
    </location>
</feature>
<proteinExistence type="predicted"/>
<dbReference type="SUPFAM" id="SSF57701">
    <property type="entry name" value="Zn2/Cys6 DNA-binding domain"/>
    <property type="match status" value="1"/>
</dbReference>
<dbReference type="InterPro" id="IPR001138">
    <property type="entry name" value="Zn2Cys6_DnaBD"/>
</dbReference>
<gene>
    <name evidence="3" type="ORF">CDV36_013752</name>
</gene>
<dbReference type="OrthoDB" id="4222821at2759"/>
<evidence type="ECO:0000313" key="3">
    <source>
        <dbReference type="EMBL" id="RMJ06661.1"/>
    </source>
</evidence>
<dbReference type="STRING" id="2010991.A0A3M2RMZ5"/>
<protein>
    <recommendedName>
        <fullName evidence="2">Zn(2)-C6 fungal-type domain-containing protein</fullName>
    </recommendedName>
</protein>
<sequence length="401" mass="44865">MHPSPHPNQIRSACERCRRQKLRCARPVGPSASCARCTRLNLPCQPGLQRRVGRPPKKDLVLRKPSEVALSPAAVVDSSRTTTQDPSEDMQFLQGLLDDGFNWNLDSFCSYDPENLPFPMENWPAVRQLDPPGIQQRIIVPTKLHFETLSKLNVEIHKGWNHVSQCRENTPFDEFICDSYASISGFENLQLVMKSAQEFLVVIKALHRQLGTRTATHRGRTARSDLTALVMDPALSGTTSPSSAGSPPGEADTAPSLPPVFDSPTMFLVISCYVQLIKHFEFILKCIFDSVSDANQDLIRPAPMEYAHVPLVEASTQFILFSELVRHVLSQINLVLGLPSIWSNRSAWTGLLTCQRYKDMVNVELGAMEGMWTARPGKLIEMTRLIKEMFVEFSMMGIDAS</sequence>
<dbReference type="AlphaFoldDB" id="A0A3M2RMZ5"/>
<evidence type="ECO:0000259" key="2">
    <source>
        <dbReference type="PROSITE" id="PS50048"/>
    </source>
</evidence>
<comment type="caution">
    <text evidence="3">The sequence shown here is derived from an EMBL/GenBank/DDBJ whole genome shotgun (WGS) entry which is preliminary data.</text>
</comment>
<dbReference type="Gene3D" id="4.10.240.10">
    <property type="entry name" value="Zn(2)-C6 fungal-type DNA-binding domain"/>
    <property type="match status" value="1"/>
</dbReference>
<evidence type="ECO:0000313" key="4">
    <source>
        <dbReference type="Proteomes" id="UP000277212"/>
    </source>
</evidence>
<dbReference type="Proteomes" id="UP000277212">
    <property type="component" value="Unassembled WGS sequence"/>
</dbReference>
<dbReference type="CDD" id="cd00067">
    <property type="entry name" value="GAL4"/>
    <property type="match status" value="1"/>
</dbReference>
<dbReference type="PROSITE" id="PS50048">
    <property type="entry name" value="ZN2_CY6_FUNGAL_2"/>
    <property type="match status" value="1"/>
</dbReference>
<dbReference type="InterPro" id="IPR036864">
    <property type="entry name" value="Zn2-C6_fun-type_DNA-bd_sf"/>
</dbReference>